<dbReference type="SUPFAM" id="SSF54534">
    <property type="entry name" value="FKBP-like"/>
    <property type="match status" value="1"/>
</dbReference>
<protein>
    <submittedName>
        <fullName evidence="2">Regulator of nucleoside diphosphate kinase</fullName>
    </submittedName>
</protein>
<dbReference type="Proteomes" id="UP000318081">
    <property type="component" value="Chromosome"/>
</dbReference>
<dbReference type="RefSeq" id="WP_145212775.1">
    <property type="nucleotide sequence ID" value="NZ_CP036432.1"/>
</dbReference>
<dbReference type="EMBL" id="CP036432">
    <property type="protein sequence ID" value="QDV84480.1"/>
    <property type="molecule type" value="Genomic_DNA"/>
</dbReference>
<keyword evidence="3" id="KW-1185">Reference proteome</keyword>
<accession>A0ABX5XR48</accession>
<dbReference type="Pfam" id="PF01272">
    <property type="entry name" value="GreA_GreB"/>
    <property type="match status" value="1"/>
</dbReference>
<evidence type="ECO:0000313" key="3">
    <source>
        <dbReference type="Proteomes" id="UP000318081"/>
    </source>
</evidence>
<keyword evidence="2" id="KW-0418">Kinase</keyword>
<feature type="domain" description="Transcription elongation factor GreA/GreB C-terminal" evidence="1">
    <location>
        <begin position="55"/>
        <end position="127"/>
    </location>
</feature>
<proteinExistence type="predicted"/>
<dbReference type="GO" id="GO:0016301">
    <property type="term" value="F:kinase activity"/>
    <property type="evidence" value="ECO:0007669"/>
    <property type="project" value="UniProtKB-KW"/>
</dbReference>
<dbReference type="InterPro" id="IPR001437">
    <property type="entry name" value="Tscrpt_elong_fac_GreA/B_C"/>
</dbReference>
<sequence length="140" mass="15689">MTSRIVSVTRTDLQQLRKLLQSEFACALSGGRSHLADLDKALDCTTVVEPEEMSPDVVTMNSTVELRDMDSNDAETYTLVYPHEACIAEGKLSILSPLGAEIFGRRIGQSVTLPLLNRKTQKRVERIYFQPERAGALHYY</sequence>
<evidence type="ECO:0000259" key="1">
    <source>
        <dbReference type="Pfam" id="PF01272"/>
    </source>
</evidence>
<organism evidence="2 3">
    <name type="scientific">Stieleria magnilauensis</name>
    <dbReference type="NCBI Taxonomy" id="2527963"/>
    <lineage>
        <taxon>Bacteria</taxon>
        <taxon>Pseudomonadati</taxon>
        <taxon>Planctomycetota</taxon>
        <taxon>Planctomycetia</taxon>
        <taxon>Pirellulales</taxon>
        <taxon>Pirellulaceae</taxon>
        <taxon>Stieleria</taxon>
    </lineage>
</organism>
<keyword evidence="2" id="KW-0808">Transferase</keyword>
<dbReference type="PANTHER" id="PTHR30437">
    <property type="entry name" value="TRANSCRIPTION ELONGATION FACTOR GREA"/>
    <property type="match status" value="1"/>
</dbReference>
<dbReference type="PANTHER" id="PTHR30437:SF5">
    <property type="entry name" value="REGULATOR OF NUCLEOSIDE DIPHOSPHATE KINASE"/>
    <property type="match status" value="1"/>
</dbReference>
<dbReference type="InterPro" id="IPR036953">
    <property type="entry name" value="GreA/GreB_C_sf"/>
</dbReference>
<name>A0ABX5XR48_9BACT</name>
<reference evidence="2 3" key="1">
    <citation type="submission" date="2019-02" db="EMBL/GenBank/DDBJ databases">
        <title>Deep-cultivation of Planctomycetes and their phenomic and genomic characterization uncovers novel biology.</title>
        <authorList>
            <person name="Wiegand S."/>
            <person name="Jogler M."/>
            <person name="Boedeker C."/>
            <person name="Pinto D."/>
            <person name="Vollmers J."/>
            <person name="Rivas-Marin E."/>
            <person name="Kohn T."/>
            <person name="Peeters S.H."/>
            <person name="Heuer A."/>
            <person name="Rast P."/>
            <person name="Oberbeckmann S."/>
            <person name="Bunk B."/>
            <person name="Jeske O."/>
            <person name="Meyerdierks A."/>
            <person name="Storesund J.E."/>
            <person name="Kallscheuer N."/>
            <person name="Luecker S."/>
            <person name="Lage O.M."/>
            <person name="Pohl T."/>
            <person name="Merkel B.J."/>
            <person name="Hornburger P."/>
            <person name="Mueller R.-W."/>
            <person name="Bruemmer F."/>
            <person name="Labrenz M."/>
            <person name="Spormann A.M."/>
            <person name="Op den Camp H."/>
            <person name="Overmann J."/>
            <person name="Amann R."/>
            <person name="Jetten M.S.M."/>
            <person name="Mascher T."/>
            <person name="Medema M.H."/>
            <person name="Devos D.P."/>
            <person name="Kaster A.-K."/>
            <person name="Ovreas L."/>
            <person name="Rohde M."/>
            <person name="Galperin M.Y."/>
            <person name="Jogler C."/>
        </authorList>
    </citation>
    <scope>NUCLEOTIDE SEQUENCE [LARGE SCALE GENOMIC DNA]</scope>
    <source>
        <strain evidence="2 3">TBK1r</strain>
    </source>
</reference>
<evidence type="ECO:0000313" key="2">
    <source>
        <dbReference type="EMBL" id="QDV84480.1"/>
    </source>
</evidence>
<dbReference type="Gene3D" id="3.10.50.30">
    <property type="entry name" value="Transcription elongation factor, GreA/GreB, C-terminal domain"/>
    <property type="match status" value="1"/>
</dbReference>
<dbReference type="InterPro" id="IPR023459">
    <property type="entry name" value="Tscrpt_elong_fac_GreA/B_fam"/>
</dbReference>
<gene>
    <name evidence="2" type="primary">rnk</name>
    <name evidence="2" type="ORF">TBK1r_34290</name>
</gene>